<dbReference type="PANTHER" id="PTHR43471">
    <property type="entry name" value="ABC TRANSPORTER PERMEASE"/>
    <property type="match status" value="1"/>
</dbReference>
<protein>
    <submittedName>
        <fullName evidence="2">ABC transporter permease</fullName>
    </submittedName>
</protein>
<dbReference type="EMBL" id="JARZFX010000005">
    <property type="protein sequence ID" value="MEC5424151.1"/>
    <property type="molecule type" value="Genomic_DNA"/>
</dbReference>
<feature type="transmembrane region" description="Helical" evidence="1">
    <location>
        <begin position="225"/>
        <end position="251"/>
    </location>
</feature>
<organism evidence="2 3">
    <name type="scientific">Virgibacillus tibetensis</name>
    <dbReference type="NCBI Taxonomy" id="3042313"/>
    <lineage>
        <taxon>Bacteria</taxon>
        <taxon>Bacillati</taxon>
        <taxon>Bacillota</taxon>
        <taxon>Bacilli</taxon>
        <taxon>Bacillales</taxon>
        <taxon>Bacillaceae</taxon>
        <taxon>Virgibacillus</taxon>
    </lineage>
</organism>
<feature type="transmembrane region" description="Helical" evidence="1">
    <location>
        <begin position="114"/>
        <end position="140"/>
    </location>
</feature>
<keyword evidence="1" id="KW-0472">Membrane</keyword>
<name>A0ABU6KGD2_9BACI</name>
<accession>A0ABU6KGD2</accession>
<keyword evidence="1" id="KW-1133">Transmembrane helix</keyword>
<feature type="transmembrane region" description="Helical" evidence="1">
    <location>
        <begin position="75"/>
        <end position="93"/>
    </location>
</feature>
<feature type="transmembrane region" description="Helical" evidence="1">
    <location>
        <begin position="152"/>
        <end position="173"/>
    </location>
</feature>
<sequence length="258" mass="29094">MQWLTLFKKEMLENWRNKKWIWVPLVLILIAVIDPITNYYLPQIIESTGGFPDGTVLELPEFAPPEVVMMSLSQFSSLGVLVIVLMSMGTIAGERKSGVMELVLVKPVSYRNYITAKWAALVLLVWSALLLGMFASWYYINILFGDLSFLSLLQIVLFYGLWLTLVVTLSIFYNTLFRTPGLVAFITVITIMAMSVVTQIFGHILEWSPNHLSSYIHDMLITGSISFELIATAVVSIVFIILLLISAISLFKTKELSN</sequence>
<evidence type="ECO:0000256" key="1">
    <source>
        <dbReference type="SAM" id="Phobius"/>
    </source>
</evidence>
<feature type="transmembrane region" description="Helical" evidence="1">
    <location>
        <begin position="182"/>
        <end position="205"/>
    </location>
</feature>
<gene>
    <name evidence="2" type="ORF">QGM71_11670</name>
</gene>
<proteinExistence type="predicted"/>
<keyword evidence="3" id="KW-1185">Reference proteome</keyword>
<comment type="caution">
    <text evidence="2">The sequence shown here is derived from an EMBL/GenBank/DDBJ whole genome shotgun (WGS) entry which is preliminary data.</text>
</comment>
<dbReference type="Pfam" id="PF12679">
    <property type="entry name" value="ABC2_membrane_2"/>
    <property type="match status" value="1"/>
</dbReference>
<dbReference type="RefSeq" id="WP_327607721.1">
    <property type="nucleotide sequence ID" value="NZ_JARZFX010000005.1"/>
</dbReference>
<keyword evidence="1" id="KW-0812">Transmembrane</keyword>
<feature type="transmembrane region" description="Helical" evidence="1">
    <location>
        <begin position="20"/>
        <end position="41"/>
    </location>
</feature>
<reference evidence="2 3" key="1">
    <citation type="journal article" date="2024" name="Int. J. Syst. Evol. Microbiol.">
        <title>Virgibacillus tibetensis sp. nov., isolated from salt lake on the Tibetan Plateau of China.</title>
        <authorList>
            <person name="Phurbu D."/>
            <person name="Liu Z.-X."/>
            <person name="Wang R."/>
            <person name="Zheng Y.-Y."/>
            <person name="Liu H.-C."/>
            <person name="Zhou Y.-G."/>
            <person name="Yu Y.-J."/>
            <person name="Li A.-H."/>
        </authorList>
    </citation>
    <scope>NUCLEOTIDE SEQUENCE [LARGE SCALE GENOMIC DNA]</scope>
    <source>
        <strain evidence="2 3">C22-A2</strain>
    </source>
</reference>
<evidence type="ECO:0000313" key="2">
    <source>
        <dbReference type="EMBL" id="MEC5424151.1"/>
    </source>
</evidence>
<dbReference type="Proteomes" id="UP001335737">
    <property type="component" value="Unassembled WGS sequence"/>
</dbReference>
<evidence type="ECO:0000313" key="3">
    <source>
        <dbReference type="Proteomes" id="UP001335737"/>
    </source>
</evidence>